<feature type="region of interest" description="Disordered" evidence="1">
    <location>
        <begin position="1"/>
        <end position="20"/>
    </location>
</feature>
<reference evidence="2 4" key="1">
    <citation type="journal article" date="2019" name="Sci. Rep.">
        <title>Orb-weaving spider Araneus ventricosus genome elucidates the spidroin gene catalogue.</title>
        <authorList>
            <person name="Kono N."/>
            <person name="Nakamura H."/>
            <person name="Ohtoshi R."/>
            <person name="Moran D.A.P."/>
            <person name="Shinohara A."/>
            <person name="Yoshida Y."/>
            <person name="Fujiwara M."/>
            <person name="Mori M."/>
            <person name="Tomita M."/>
            <person name="Arakawa K."/>
        </authorList>
    </citation>
    <scope>NUCLEOTIDE SEQUENCE [LARGE SCALE GENOMIC DNA]</scope>
</reference>
<keyword evidence="4" id="KW-1185">Reference proteome</keyword>
<evidence type="ECO:0000313" key="2">
    <source>
        <dbReference type="EMBL" id="GBN41475.1"/>
    </source>
</evidence>
<protein>
    <submittedName>
        <fullName evidence="2">Uncharacterized protein</fullName>
    </submittedName>
</protein>
<dbReference type="Proteomes" id="UP000499080">
    <property type="component" value="Unassembled WGS sequence"/>
</dbReference>
<gene>
    <name evidence="2" type="ORF">AVEN_36608_1</name>
    <name evidence="3" type="ORF">AVEN_69562_1</name>
</gene>
<comment type="caution">
    <text evidence="2">The sequence shown here is derived from an EMBL/GenBank/DDBJ whole genome shotgun (WGS) entry which is preliminary data.</text>
</comment>
<accession>A0A4Y2NPM7</accession>
<dbReference type="AlphaFoldDB" id="A0A4Y2NPM7"/>
<evidence type="ECO:0000256" key="1">
    <source>
        <dbReference type="SAM" id="MobiDB-lite"/>
    </source>
</evidence>
<name>A0A4Y2NPM7_ARAVE</name>
<evidence type="ECO:0000313" key="4">
    <source>
        <dbReference type="Proteomes" id="UP000499080"/>
    </source>
</evidence>
<organism evidence="2 4">
    <name type="scientific">Araneus ventricosus</name>
    <name type="common">Orbweaver spider</name>
    <name type="synonym">Epeira ventricosa</name>
    <dbReference type="NCBI Taxonomy" id="182803"/>
    <lineage>
        <taxon>Eukaryota</taxon>
        <taxon>Metazoa</taxon>
        <taxon>Ecdysozoa</taxon>
        <taxon>Arthropoda</taxon>
        <taxon>Chelicerata</taxon>
        <taxon>Arachnida</taxon>
        <taxon>Araneae</taxon>
        <taxon>Araneomorphae</taxon>
        <taxon>Entelegynae</taxon>
        <taxon>Araneoidea</taxon>
        <taxon>Araneidae</taxon>
        <taxon>Araneus</taxon>
    </lineage>
</organism>
<dbReference type="EMBL" id="BGPR01009665">
    <property type="protein sequence ID" value="GBN41475.1"/>
    <property type="molecule type" value="Genomic_DNA"/>
</dbReference>
<sequence length="92" mass="10310">MTRTTTQLQTYAAHQREDVSPTPELICIRPTNMADFLQQINAYSCAVASQVTETEANLRHNQTVTVLSYSGPHIFKQDQDAHLRKHNGAGKL</sequence>
<proteinExistence type="predicted"/>
<dbReference type="EMBL" id="BGPR01009675">
    <property type="protein sequence ID" value="GBN41550.1"/>
    <property type="molecule type" value="Genomic_DNA"/>
</dbReference>
<feature type="compositionally biased region" description="Polar residues" evidence="1">
    <location>
        <begin position="1"/>
        <end position="12"/>
    </location>
</feature>
<evidence type="ECO:0000313" key="3">
    <source>
        <dbReference type="EMBL" id="GBN41550.1"/>
    </source>
</evidence>